<feature type="region of interest" description="Disordered" evidence="1">
    <location>
        <begin position="177"/>
        <end position="197"/>
    </location>
</feature>
<keyword evidence="2" id="KW-1133">Transmembrane helix</keyword>
<sequence length="288" mass="32501">MNTFPGNPCDFDGNDMLCTLSVQDFDLLLAGSRNETDIHMSVMIMDPSIKRDHTFKISHDECVLLEKDLSEGDVKLCLTFSTDSKSNSGAINTSVTLYVGEEREGPFEWPDPDPEYHKSNEQSPVVRALAGERNETGNWSLEIILPCVCIICIILVVIIWHWHYHCHNLMHHQRTPPATNGEPFQGSGEPRVPDLSAPNEEEKSLMHVIISPPSNCDSVFLLIPLSCIQETNPKAQVKEGNLESIYKEKKGLIVMSNPPKDEKRERKSLTRREKPRAEAHRTRTSMLA</sequence>
<organism evidence="3">
    <name type="scientific">Darwinula stevensoni</name>
    <dbReference type="NCBI Taxonomy" id="69355"/>
    <lineage>
        <taxon>Eukaryota</taxon>
        <taxon>Metazoa</taxon>
        <taxon>Ecdysozoa</taxon>
        <taxon>Arthropoda</taxon>
        <taxon>Crustacea</taxon>
        <taxon>Oligostraca</taxon>
        <taxon>Ostracoda</taxon>
        <taxon>Podocopa</taxon>
        <taxon>Podocopida</taxon>
        <taxon>Darwinulocopina</taxon>
        <taxon>Darwinuloidea</taxon>
        <taxon>Darwinulidae</taxon>
        <taxon>Darwinula</taxon>
    </lineage>
</organism>
<dbReference type="EMBL" id="LR901527">
    <property type="protein sequence ID" value="CAD7248822.1"/>
    <property type="molecule type" value="Genomic_DNA"/>
</dbReference>
<keyword evidence="2" id="KW-0472">Membrane</keyword>
<accession>A0A7R8XFG8</accession>
<dbReference type="Proteomes" id="UP000677054">
    <property type="component" value="Unassembled WGS sequence"/>
</dbReference>
<dbReference type="EMBL" id="CAJPEV010002010">
    <property type="protein sequence ID" value="CAG0895301.1"/>
    <property type="molecule type" value="Genomic_DNA"/>
</dbReference>
<keyword evidence="4" id="KW-1185">Reference proteome</keyword>
<feature type="region of interest" description="Disordered" evidence="1">
    <location>
        <begin position="256"/>
        <end position="288"/>
    </location>
</feature>
<dbReference type="AlphaFoldDB" id="A0A7R8XFG8"/>
<gene>
    <name evidence="3" type="ORF">DSTB1V02_LOCUS8629</name>
</gene>
<feature type="compositionally biased region" description="Basic and acidic residues" evidence="1">
    <location>
        <begin position="259"/>
        <end position="281"/>
    </location>
</feature>
<reference evidence="3" key="1">
    <citation type="submission" date="2020-11" db="EMBL/GenBank/DDBJ databases">
        <authorList>
            <person name="Tran Van P."/>
        </authorList>
    </citation>
    <scope>NUCLEOTIDE SEQUENCE</scope>
</reference>
<evidence type="ECO:0000313" key="4">
    <source>
        <dbReference type="Proteomes" id="UP000677054"/>
    </source>
</evidence>
<evidence type="ECO:0000256" key="2">
    <source>
        <dbReference type="SAM" id="Phobius"/>
    </source>
</evidence>
<feature type="transmembrane region" description="Helical" evidence="2">
    <location>
        <begin position="143"/>
        <end position="164"/>
    </location>
</feature>
<keyword evidence="2" id="KW-0812">Transmembrane</keyword>
<evidence type="ECO:0000256" key="1">
    <source>
        <dbReference type="SAM" id="MobiDB-lite"/>
    </source>
</evidence>
<evidence type="ECO:0000313" key="3">
    <source>
        <dbReference type="EMBL" id="CAD7248822.1"/>
    </source>
</evidence>
<protein>
    <submittedName>
        <fullName evidence="3">Uncharacterized protein</fullName>
    </submittedName>
</protein>
<proteinExistence type="predicted"/>
<name>A0A7R8XFG8_9CRUS</name>